<dbReference type="NCBIfam" id="NF002674">
    <property type="entry name" value="PRK02399.1-2"/>
    <property type="match status" value="1"/>
</dbReference>
<keyword evidence="4" id="KW-1185">Reference proteome</keyword>
<feature type="domain" description="UPF0261" evidence="3">
    <location>
        <begin position="215"/>
        <end position="430"/>
    </location>
</feature>
<dbReference type="Gene3D" id="3.20.20.70">
    <property type="entry name" value="Aldolase class I"/>
    <property type="match status" value="1"/>
</dbReference>
<dbReference type="PaxDb" id="3827-XP_004509303.1"/>
<dbReference type="Proteomes" id="UP000087171">
    <property type="component" value="Chromosome Ca7"/>
</dbReference>
<feature type="domain" description="TIM-barrel" evidence="2">
    <location>
        <begin position="489"/>
        <end position="754"/>
    </location>
</feature>
<dbReference type="CDD" id="cd15488">
    <property type="entry name" value="Tm-1-like"/>
    <property type="match status" value="1"/>
</dbReference>
<dbReference type="Pfam" id="PF23189">
    <property type="entry name" value="UPF0261_C"/>
    <property type="match status" value="1"/>
</dbReference>
<accession>A0A3Q7YDI6</accession>
<sequence>MALNTANSTTTTLRVFCVGTLDTKLHELRFLSDSLHSNLNRFYNHISPKLEIIVLDVSTGPNQPQPSPDFKFVSRNDVISCNDTVSNESTLLPQDRGKAVSVMSQALEQFLLKSNSDKCVAGVIGVGGSGGTSLLSSPFRSLPLGIPKLIVSTVASGQTEPYVGTSDLVLFPSIVDVAGVNSVSRVVLSNAAAAFAGMVVGRVRSLSDSSQVYDKPTVGITMFGVTTPCVDAVRDRLHREGYESLVFHATGVGGRAMENLIREGFIQGVLDITTTEVADYIVGGVMACDSSRFDVIIEKKIPLVLSVGALDMVNFGAKDTIPQNFQQRNIYEHNKQVSLMRTTVDENRKFADFIANKLNSSSSKICVCLPEKGISALDAPGKPFYDPEATDTLLHELQRLIQTDDNRQVKVYPHHINDLEFANALVDAFLVVNEQTGKDSTHPPVAIHESVEHFHEDSVSNTSSFGTIVYTPREFPDAKPETLEKTQLILQQFKYQIDKGIPIIGAGAGTGISAKFEEAGGVDLIVLYNSGRFRMAGRGSLAGLLPFADANAVVLDMANEVLPVVKKVPVLAGVCATDPFRRMDHFLKQVESTGFSGVQNFPTVGLYDGNFRQNLEETGMGYSLEVEMIQKAHQMGLLTTPYAFNQHEATEMAKVGADIIVAHMGLTTTGSIGAKTAVSLEESVVLVQAIADATHRINPSAIVLCHGGPISGPEEAEFILKRTKGVHGFYGASSMERLPVEQAITSTVKQYKSISIH</sequence>
<dbReference type="InterPro" id="IPR056778">
    <property type="entry name" value="UPF0261_C"/>
</dbReference>
<evidence type="ECO:0000259" key="2">
    <source>
        <dbReference type="Pfam" id="PF09370"/>
    </source>
</evidence>
<reference evidence="5" key="2">
    <citation type="submission" date="2025-08" db="UniProtKB">
        <authorList>
            <consortium name="RefSeq"/>
        </authorList>
    </citation>
    <scope>IDENTIFICATION</scope>
    <source>
        <tissue evidence="5">Etiolated seedlings</tissue>
    </source>
</reference>
<dbReference type="InterPro" id="IPR009215">
    <property type="entry name" value="TIM-br_IGPS-like"/>
</dbReference>
<evidence type="ECO:0000259" key="1">
    <source>
        <dbReference type="Pfam" id="PF06792"/>
    </source>
</evidence>
<dbReference type="InterPro" id="IPR051353">
    <property type="entry name" value="Tobamovirus_resist_UPF0261"/>
</dbReference>
<dbReference type="SUPFAM" id="SSF51621">
    <property type="entry name" value="Phosphoenolpyruvate/pyruvate domain"/>
    <property type="match status" value="1"/>
</dbReference>
<dbReference type="PANTHER" id="PTHR31862">
    <property type="entry name" value="UPF0261 DOMAIN PROTEIN (AFU_ORTHOLOGUE AFUA_1G10120)"/>
    <property type="match status" value="1"/>
</dbReference>
<dbReference type="GeneID" id="101503122"/>
<evidence type="ECO:0000313" key="5">
    <source>
        <dbReference type="RefSeq" id="XP_027192347.1"/>
    </source>
</evidence>
<protein>
    <submittedName>
        <fullName evidence="5">Uncharacterized protein LOC101503122</fullName>
    </submittedName>
</protein>
<dbReference type="AlphaFoldDB" id="A0A3Q7YDI6"/>
<dbReference type="InterPro" id="IPR015813">
    <property type="entry name" value="Pyrv/PenolPyrv_kinase-like_dom"/>
</dbReference>
<dbReference type="InterPro" id="IPR013785">
    <property type="entry name" value="Aldolase_TIM"/>
</dbReference>
<dbReference type="RefSeq" id="XP_027192347.1">
    <property type="nucleotide sequence ID" value="XM_027336546.1"/>
</dbReference>
<reference evidence="4" key="1">
    <citation type="journal article" date="2013" name="Nat. Biotechnol.">
        <title>Draft genome sequence of chickpea (Cicer arietinum) provides a resource for trait improvement.</title>
        <authorList>
            <person name="Varshney R.K."/>
            <person name="Song C."/>
            <person name="Saxena R.K."/>
            <person name="Azam S."/>
            <person name="Yu S."/>
            <person name="Sharpe A.G."/>
            <person name="Cannon S."/>
            <person name="Baek J."/>
            <person name="Rosen B.D."/>
            <person name="Tar'an B."/>
            <person name="Millan T."/>
            <person name="Zhang X."/>
            <person name="Ramsay L.D."/>
            <person name="Iwata A."/>
            <person name="Wang Y."/>
            <person name="Nelson W."/>
            <person name="Farmer A.D."/>
            <person name="Gaur P.M."/>
            <person name="Soderlund C."/>
            <person name="Penmetsa R.V."/>
            <person name="Xu C."/>
            <person name="Bharti A.K."/>
            <person name="He W."/>
            <person name="Winter P."/>
            <person name="Zhao S."/>
            <person name="Hane J.K."/>
            <person name="Carrasquilla-Garcia N."/>
            <person name="Condie J.A."/>
            <person name="Upadhyaya H.D."/>
            <person name="Luo M.C."/>
            <person name="Thudi M."/>
            <person name="Gowda C.L."/>
            <person name="Singh N.P."/>
            <person name="Lichtenzveig J."/>
            <person name="Gali K.K."/>
            <person name="Rubio J."/>
            <person name="Nadarajan N."/>
            <person name="Dolezel J."/>
            <person name="Bansal K.C."/>
            <person name="Xu X."/>
            <person name="Edwards D."/>
            <person name="Zhang G."/>
            <person name="Kahl G."/>
            <person name="Gil J."/>
            <person name="Singh K.B."/>
            <person name="Datta S.K."/>
            <person name="Jackson S.A."/>
            <person name="Wang J."/>
            <person name="Cook D.R."/>
        </authorList>
    </citation>
    <scope>NUCLEOTIDE SEQUENCE [LARGE SCALE GENOMIC DNA]</scope>
    <source>
        <strain evidence="4">cv. CDC Frontier</strain>
    </source>
</reference>
<dbReference type="Pfam" id="PF06792">
    <property type="entry name" value="UPF0261"/>
    <property type="match status" value="1"/>
</dbReference>
<proteinExistence type="predicted"/>
<feature type="domain" description="UPF0261" evidence="1">
    <location>
        <begin position="14"/>
        <end position="201"/>
    </location>
</feature>
<dbReference type="PANTHER" id="PTHR31862:SF1">
    <property type="entry name" value="UPF0261 DOMAIN PROTEIN (AFU_ORTHOLOGUE AFUA_1G10120)"/>
    <property type="match status" value="1"/>
</dbReference>
<dbReference type="Gene3D" id="3.40.50.12030">
    <property type="entry name" value="Uncharacterised protein family UPF0261, NC domain"/>
    <property type="match status" value="1"/>
</dbReference>
<dbReference type="Gene3D" id="3.40.50.12020">
    <property type="entry name" value="Uncharacterised protein family UPF0261, NN domain"/>
    <property type="match status" value="1"/>
</dbReference>
<dbReference type="OrthoDB" id="10264588at2759"/>
<dbReference type="KEGG" id="cam:101503122"/>
<dbReference type="InterPro" id="IPR044122">
    <property type="entry name" value="UPF0261_N"/>
</dbReference>
<name>A0A3Q7YDI6_CICAR</name>
<dbReference type="Pfam" id="PF09370">
    <property type="entry name" value="PEP_hydrolase"/>
    <property type="match status" value="1"/>
</dbReference>
<evidence type="ECO:0000259" key="3">
    <source>
        <dbReference type="Pfam" id="PF23189"/>
    </source>
</evidence>
<organism evidence="4 5">
    <name type="scientific">Cicer arietinum</name>
    <name type="common">Chickpea</name>
    <name type="synonym">Garbanzo</name>
    <dbReference type="NCBI Taxonomy" id="3827"/>
    <lineage>
        <taxon>Eukaryota</taxon>
        <taxon>Viridiplantae</taxon>
        <taxon>Streptophyta</taxon>
        <taxon>Embryophyta</taxon>
        <taxon>Tracheophyta</taxon>
        <taxon>Spermatophyta</taxon>
        <taxon>Magnoliopsida</taxon>
        <taxon>eudicotyledons</taxon>
        <taxon>Gunneridae</taxon>
        <taxon>Pentapetalae</taxon>
        <taxon>rosids</taxon>
        <taxon>fabids</taxon>
        <taxon>Fabales</taxon>
        <taxon>Fabaceae</taxon>
        <taxon>Papilionoideae</taxon>
        <taxon>50 kb inversion clade</taxon>
        <taxon>NPAAA clade</taxon>
        <taxon>Hologalegina</taxon>
        <taxon>IRL clade</taxon>
        <taxon>Cicereae</taxon>
        <taxon>Cicer</taxon>
    </lineage>
</organism>
<dbReference type="STRING" id="3827.A0A3Q7YDI6"/>
<evidence type="ECO:0000313" key="4">
    <source>
        <dbReference type="Proteomes" id="UP000087171"/>
    </source>
</evidence>
<gene>
    <name evidence="5" type="primary">LOC101503122</name>
</gene>
<dbReference type="GO" id="GO:0003824">
    <property type="term" value="F:catalytic activity"/>
    <property type="evidence" value="ECO:0007669"/>
    <property type="project" value="InterPro"/>
</dbReference>